<dbReference type="EMBL" id="FTPK01000002">
    <property type="protein sequence ID" value="SIT68934.1"/>
    <property type="molecule type" value="Genomic_DNA"/>
</dbReference>
<evidence type="ECO:0000313" key="15">
    <source>
        <dbReference type="Proteomes" id="UP000223759"/>
    </source>
</evidence>
<name>A0A1R3VY75_9GAMM</name>
<dbReference type="GO" id="GO:0016887">
    <property type="term" value="F:ATP hydrolysis activity"/>
    <property type="evidence" value="ECO:0007669"/>
    <property type="project" value="UniProtKB-UniRule"/>
</dbReference>
<evidence type="ECO:0000256" key="6">
    <source>
        <dbReference type="ARBA" id="ARBA00022840"/>
    </source>
</evidence>
<dbReference type="InterPro" id="IPR027417">
    <property type="entry name" value="P-loop_NTPase"/>
</dbReference>
<comment type="similarity">
    <text evidence="10 11">Belongs to the ABC transporter superfamily. ABCF family. Uup subfamily.</text>
</comment>
<dbReference type="InterPro" id="IPR032781">
    <property type="entry name" value="ABC_tran_Xtn"/>
</dbReference>
<dbReference type="PROSITE" id="PS00211">
    <property type="entry name" value="ABC_TRANSPORTER_1"/>
    <property type="match status" value="2"/>
</dbReference>
<comment type="subcellular location">
    <subcellularLocation>
        <location evidence="11">Cytoplasm</location>
    </subcellularLocation>
    <text evidence="11">Associates with ribosomes.</text>
</comment>
<accession>A0A1R3VY75</accession>
<feature type="domain" description="ABC transporter" evidence="13">
    <location>
        <begin position="320"/>
        <end position="537"/>
    </location>
</feature>
<proteinExistence type="inferred from homology"/>
<dbReference type="Pfam" id="PF00005">
    <property type="entry name" value="ABC_tran"/>
    <property type="match status" value="2"/>
</dbReference>
<dbReference type="SUPFAM" id="SSF52540">
    <property type="entry name" value="P-loop containing nucleoside triphosphate hydrolases"/>
    <property type="match status" value="2"/>
</dbReference>
<dbReference type="EC" id="3.6.1.-" evidence="11"/>
<organism evidence="14 15">
    <name type="scientific">Ectothiorhodosinus mongolicus</name>
    <dbReference type="NCBI Taxonomy" id="233100"/>
    <lineage>
        <taxon>Bacteria</taxon>
        <taxon>Pseudomonadati</taxon>
        <taxon>Pseudomonadota</taxon>
        <taxon>Gammaproteobacteria</taxon>
        <taxon>Chromatiales</taxon>
        <taxon>Ectothiorhodospiraceae</taxon>
        <taxon>Ectothiorhodosinus</taxon>
    </lineage>
</organism>
<reference evidence="14 15" key="1">
    <citation type="submission" date="2017-01" db="EMBL/GenBank/DDBJ databases">
        <authorList>
            <person name="Mah S.A."/>
            <person name="Swanson W.J."/>
            <person name="Moy G.W."/>
            <person name="Vacquier V.D."/>
        </authorList>
    </citation>
    <scope>NUCLEOTIDE SEQUENCE [LARGE SCALE GENOMIC DNA]</scope>
    <source>
        <strain evidence="14 15">M9</strain>
    </source>
</reference>
<evidence type="ECO:0000256" key="1">
    <source>
        <dbReference type="ARBA" id="ARBA00022490"/>
    </source>
</evidence>
<comment type="caution">
    <text evidence="11">Lacks conserved residue(s) required for the propagation of feature annotation.</text>
</comment>
<feature type="coiled-coil region" evidence="11">
    <location>
        <begin position="571"/>
        <end position="625"/>
    </location>
</feature>
<evidence type="ECO:0000259" key="13">
    <source>
        <dbReference type="PROSITE" id="PS50893"/>
    </source>
</evidence>
<keyword evidence="7 11" id="KW-0238">DNA-binding</keyword>
<feature type="binding site" evidence="11">
    <location>
        <begin position="352"/>
        <end position="359"/>
    </location>
    <ligand>
        <name>ATP</name>
        <dbReference type="ChEBI" id="CHEBI:30616"/>
        <label>2</label>
    </ligand>
</feature>
<dbReference type="GO" id="GO:0043022">
    <property type="term" value="F:ribosome binding"/>
    <property type="evidence" value="ECO:0007669"/>
    <property type="project" value="UniProtKB-UniRule"/>
</dbReference>
<dbReference type="InterPro" id="IPR003439">
    <property type="entry name" value="ABC_transporter-like_ATP-bd"/>
</dbReference>
<dbReference type="FunFam" id="3.40.50.300:FF:000309">
    <property type="entry name" value="ABC transporter ATP-binding protein"/>
    <property type="match status" value="1"/>
</dbReference>
<keyword evidence="5 11" id="KW-0378">Hydrolase</keyword>
<keyword evidence="6 11" id="KW-0067">ATP-binding</keyword>
<dbReference type="RefSeq" id="WP_076755395.1">
    <property type="nucleotide sequence ID" value="NZ_CP023018.1"/>
</dbReference>
<evidence type="ECO:0000256" key="7">
    <source>
        <dbReference type="ARBA" id="ARBA00023125"/>
    </source>
</evidence>
<dbReference type="STRING" id="233100.SAMN05216526_0968"/>
<dbReference type="InterPro" id="IPR032524">
    <property type="entry name" value="ABC_tran_C"/>
</dbReference>
<dbReference type="InterPro" id="IPR017871">
    <property type="entry name" value="ABC_transporter-like_CS"/>
</dbReference>
<keyword evidence="3 11" id="KW-0547">Nucleotide-binding</keyword>
<evidence type="ECO:0000256" key="11">
    <source>
        <dbReference type="HAMAP-Rule" id="MF_00848"/>
    </source>
</evidence>
<dbReference type="CDD" id="cd03221">
    <property type="entry name" value="ABCF_EF-3"/>
    <property type="match status" value="2"/>
</dbReference>
<dbReference type="InterPro" id="IPR043686">
    <property type="entry name" value="Uup"/>
</dbReference>
<evidence type="ECO:0000256" key="5">
    <source>
        <dbReference type="ARBA" id="ARBA00022801"/>
    </source>
</evidence>
<keyword evidence="11" id="KW-0175">Coiled coil</keyword>
<dbReference type="Gene3D" id="1.10.287.380">
    <property type="entry name" value="Valyl-tRNA synthetase, C-terminal domain"/>
    <property type="match status" value="1"/>
</dbReference>
<evidence type="ECO:0000256" key="3">
    <source>
        <dbReference type="ARBA" id="ARBA00022741"/>
    </source>
</evidence>
<evidence type="ECO:0000256" key="2">
    <source>
        <dbReference type="ARBA" id="ARBA00022737"/>
    </source>
</evidence>
<dbReference type="PROSITE" id="PS50893">
    <property type="entry name" value="ABC_TRANSPORTER_2"/>
    <property type="match status" value="2"/>
</dbReference>
<evidence type="ECO:0000256" key="10">
    <source>
        <dbReference type="ARBA" id="ARBA00061478"/>
    </source>
</evidence>
<dbReference type="InterPro" id="IPR003593">
    <property type="entry name" value="AAA+_ATPase"/>
</dbReference>
<evidence type="ECO:0000256" key="8">
    <source>
        <dbReference type="ARBA" id="ARBA00023204"/>
    </source>
</evidence>
<comment type="catalytic activity">
    <reaction evidence="9 11">
        <text>ATP + H2O = ADP + phosphate + H(+)</text>
        <dbReference type="Rhea" id="RHEA:13065"/>
        <dbReference type="ChEBI" id="CHEBI:15377"/>
        <dbReference type="ChEBI" id="CHEBI:15378"/>
        <dbReference type="ChEBI" id="CHEBI:30616"/>
        <dbReference type="ChEBI" id="CHEBI:43474"/>
        <dbReference type="ChEBI" id="CHEBI:456216"/>
    </reaction>
</comment>
<keyword evidence="1 11" id="KW-0963">Cytoplasm</keyword>
<dbReference type="AlphaFoldDB" id="A0A1R3VY75"/>
<protein>
    <recommendedName>
        <fullName evidence="11">ATP-binding protein Uup</fullName>
        <ecNumber evidence="11">3.6.1.-</ecNumber>
    </recommendedName>
</protein>
<dbReference type="Pfam" id="PF12848">
    <property type="entry name" value="ABC_tran_Xtn"/>
    <property type="match status" value="1"/>
</dbReference>
<dbReference type="GO" id="GO:0005524">
    <property type="term" value="F:ATP binding"/>
    <property type="evidence" value="ECO:0007669"/>
    <property type="project" value="UniProtKB-UniRule"/>
</dbReference>
<comment type="function">
    <text evidence="11">Probably plays a role in ribosome assembly or function. May be involved in resolution of branched DNA intermediates that result from template switching in postreplication gaps. Binds DNA and has ATPase activity.</text>
</comment>
<keyword evidence="2 11" id="KW-0677">Repeat</keyword>
<dbReference type="Proteomes" id="UP000223759">
    <property type="component" value="Unassembled WGS sequence"/>
</dbReference>
<dbReference type="GO" id="GO:0006281">
    <property type="term" value="P:DNA repair"/>
    <property type="evidence" value="ECO:0007669"/>
    <property type="project" value="UniProtKB-KW"/>
</dbReference>
<dbReference type="PANTHER" id="PTHR42855">
    <property type="entry name" value="ABC TRANSPORTER ATP-BINDING SUBUNIT"/>
    <property type="match status" value="1"/>
</dbReference>
<gene>
    <name evidence="11" type="primary">uup</name>
    <name evidence="14" type="ORF">SAMN05216526_0968</name>
</gene>
<feature type="region of interest" description="Disordered" evidence="12">
    <location>
        <begin position="534"/>
        <end position="562"/>
    </location>
</feature>
<evidence type="ECO:0000313" key="14">
    <source>
        <dbReference type="EMBL" id="SIT68934.1"/>
    </source>
</evidence>
<keyword evidence="4 11" id="KW-0227">DNA damage</keyword>
<sequence>MPILTLQDIQLSYGPVPLLDGIQLSLESGERVALVGRNGMGKSTLLKIISGEIQPDDGRVMRSQDLVVARLEQAVPKGQTGSVYQVVAAGLGELGSLIAAYHETAQRVAEDPSSQNLELLERQQHALEAGDGWSLEQRVATVLSRLGLDGEADFVALSGGWQRRVLLARALVVEPDVLLLDEPTNHLDVEAIEWLESSLPAFPGALLFITHDRAFLRKLATRIIELDRGHLHDWPGDYDLYLRRKAEALEVEAREQALFDRKLAEEEAWIRQGIKARRTRNEGRVRALKALRAERAQRRDLMGKARLQLQAAIPSGRLVIEAENLGFSYAGQPLIKDFSTLIMRGDKVGVVGPNGVGKTTLLRLLLGQLQPQQGQVRLGSKLEVAYFDQHRQALDETASVADNVGEGRDRVSLGGQTRHVLSYLQDFLFAPARARQPVSALSGGERNRLLLAKLFLRPANVLVLDEPTNDLDVETLEVLESRVVEFPGTVLVVSHDRDFLDNIATSIIAWEGPGRFVESVGGYSDWLRQRSTVNKTASTKPDPAAASPVAKPSAAKSSKKMKLGYREQQELTSLPAEIEALEARLEQLQTQLGDPEFYRQQSEQITQTQAKLAQVEADLEAAYARWATLEAMD</sequence>
<evidence type="ECO:0000256" key="12">
    <source>
        <dbReference type="SAM" id="MobiDB-lite"/>
    </source>
</evidence>
<dbReference type="HAMAP" id="MF_00848">
    <property type="entry name" value="Uup"/>
    <property type="match status" value="1"/>
</dbReference>
<dbReference type="OrthoDB" id="9808609at2"/>
<dbReference type="SMART" id="SM00382">
    <property type="entry name" value="AAA"/>
    <property type="match status" value="2"/>
</dbReference>
<dbReference type="PANTHER" id="PTHR42855:SF1">
    <property type="entry name" value="ABC TRANSPORTER DOMAIN-CONTAINING PROTEIN"/>
    <property type="match status" value="1"/>
</dbReference>
<feature type="compositionally biased region" description="Low complexity" evidence="12">
    <location>
        <begin position="540"/>
        <end position="556"/>
    </location>
</feature>
<dbReference type="Gene3D" id="3.40.50.300">
    <property type="entry name" value="P-loop containing nucleotide triphosphate hydrolases"/>
    <property type="match status" value="2"/>
</dbReference>
<dbReference type="GO" id="GO:0003677">
    <property type="term" value="F:DNA binding"/>
    <property type="evidence" value="ECO:0007669"/>
    <property type="project" value="UniProtKB-UniRule"/>
</dbReference>
<dbReference type="GO" id="GO:0005737">
    <property type="term" value="C:cytoplasm"/>
    <property type="evidence" value="ECO:0007669"/>
    <property type="project" value="UniProtKB-SubCell"/>
</dbReference>
<feature type="domain" description="ABC transporter" evidence="13">
    <location>
        <begin position="4"/>
        <end position="253"/>
    </location>
</feature>
<evidence type="ECO:0000256" key="4">
    <source>
        <dbReference type="ARBA" id="ARBA00022763"/>
    </source>
</evidence>
<dbReference type="Pfam" id="PF16326">
    <property type="entry name" value="ABC_tran_CTD"/>
    <property type="match status" value="1"/>
</dbReference>
<keyword evidence="8 11" id="KW-0234">DNA repair</keyword>
<evidence type="ECO:0000256" key="9">
    <source>
        <dbReference type="ARBA" id="ARBA00049360"/>
    </source>
</evidence>
<dbReference type="InterPro" id="IPR051309">
    <property type="entry name" value="ABCF_ATPase"/>
</dbReference>
<keyword evidence="15" id="KW-1185">Reference proteome</keyword>
<dbReference type="FunFam" id="3.40.50.300:FF:000011">
    <property type="entry name" value="Putative ABC transporter ATP-binding component"/>
    <property type="match status" value="1"/>
</dbReference>
<dbReference type="InterPro" id="IPR037118">
    <property type="entry name" value="Val-tRNA_synth_C_sf"/>
</dbReference>